<feature type="non-terminal residue" evidence="1">
    <location>
        <position position="184"/>
    </location>
</feature>
<accession>A0ABN9L3U9</accession>
<name>A0ABN9L3U9_9NEOB</name>
<evidence type="ECO:0008006" key="3">
    <source>
        <dbReference type="Google" id="ProtNLM"/>
    </source>
</evidence>
<reference evidence="1" key="1">
    <citation type="submission" date="2023-07" db="EMBL/GenBank/DDBJ databases">
        <authorList>
            <person name="Stuckert A."/>
        </authorList>
    </citation>
    <scope>NUCLEOTIDE SEQUENCE</scope>
</reference>
<dbReference type="EMBL" id="CAUEEQ010008596">
    <property type="protein sequence ID" value="CAJ0932510.1"/>
    <property type="molecule type" value="Genomic_DNA"/>
</dbReference>
<sequence>MKKAGLYKRHSTREPILMGFSQYLQKSLMVTHYKQEVQDVARFLYYMNAQHASLDFVKDIEKANTFFNTLRDMKLANQTIFNYLKHVRRFLTYNLKSTNLFEDNATLFNSCKFFIEVTEDIQKRLSKGISREVVGKRYQALMSSTKTPRECQRVLHAAKPSFLKFIKNVKHSKVSTKATKLEIL</sequence>
<evidence type="ECO:0000313" key="1">
    <source>
        <dbReference type="EMBL" id="CAJ0932510.1"/>
    </source>
</evidence>
<evidence type="ECO:0000313" key="2">
    <source>
        <dbReference type="Proteomes" id="UP001176940"/>
    </source>
</evidence>
<dbReference type="Proteomes" id="UP001176940">
    <property type="component" value="Unassembled WGS sequence"/>
</dbReference>
<keyword evidence="2" id="KW-1185">Reference proteome</keyword>
<protein>
    <recommendedName>
        <fullName evidence="3">Integrase SAM-like N-terminal domain-containing protein</fullName>
    </recommendedName>
</protein>
<gene>
    <name evidence="1" type="ORF">RIMI_LOCUS5119858</name>
</gene>
<proteinExistence type="predicted"/>
<comment type="caution">
    <text evidence="1">The sequence shown here is derived from an EMBL/GenBank/DDBJ whole genome shotgun (WGS) entry which is preliminary data.</text>
</comment>
<dbReference type="PANTHER" id="PTHR47306">
    <property type="entry name" value="SI:CH211-178J18.4-RELATED"/>
    <property type="match status" value="1"/>
</dbReference>
<dbReference type="PANTHER" id="PTHR47306:SF2">
    <property type="entry name" value="CORE-BINDING (CB) DOMAIN-CONTAINING PROTEIN"/>
    <property type="match status" value="1"/>
</dbReference>
<organism evidence="1 2">
    <name type="scientific">Ranitomeya imitator</name>
    <name type="common">mimic poison frog</name>
    <dbReference type="NCBI Taxonomy" id="111125"/>
    <lineage>
        <taxon>Eukaryota</taxon>
        <taxon>Metazoa</taxon>
        <taxon>Chordata</taxon>
        <taxon>Craniata</taxon>
        <taxon>Vertebrata</taxon>
        <taxon>Euteleostomi</taxon>
        <taxon>Amphibia</taxon>
        <taxon>Batrachia</taxon>
        <taxon>Anura</taxon>
        <taxon>Neobatrachia</taxon>
        <taxon>Hyloidea</taxon>
        <taxon>Dendrobatidae</taxon>
        <taxon>Dendrobatinae</taxon>
        <taxon>Ranitomeya</taxon>
    </lineage>
</organism>